<dbReference type="KEGG" id="iag:Igag_0585"/>
<evidence type="ECO:0000313" key="2">
    <source>
        <dbReference type="Proteomes" id="UP000001304"/>
    </source>
</evidence>
<accession>E0SSE7</accession>
<proteinExistence type="predicted"/>
<protein>
    <submittedName>
        <fullName evidence="1">Uncharacterized protein</fullName>
    </submittedName>
</protein>
<evidence type="ECO:0000313" key="1">
    <source>
        <dbReference type="EMBL" id="ADM27419.1"/>
    </source>
</evidence>
<organism evidence="1 2">
    <name type="scientific">Ignisphaera aggregans (strain DSM 17230 / JCM 13409 / AQ1.S1)</name>
    <dbReference type="NCBI Taxonomy" id="583356"/>
    <lineage>
        <taxon>Archaea</taxon>
        <taxon>Thermoproteota</taxon>
        <taxon>Thermoprotei</taxon>
        <taxon>Desulfurococcales</taxon>
        <taxon>Desulfurococcaceae</taxon>
        <taxon>Ignisphaera</taxon>
    </lineage>
</organism>
<dbReference type="BioCyc" id="IAGG583356:GHAH-585-MONOMER"/>
<dbReference type="HOGENOM" id="CLU_1922761_0_0_2"/>
<sequence>MKLYKALRIVEMALDRSIHMIDVVTDMVKSFICRVHRFVVDRLGYMELDMIVREISRYGEGVLEPRYIDVYSVIEKLKGLGFMELYVEDLGIGFEMEMYSYELNRYVDIVWRCKASRCNLVVSWRTIALYS</sequence>
<dbReference type="AlphaFoldDB" id="E0SSE7"/>
<name>E0SSE7_IGNAA</name>
<keyword evidence="2" id="KW-1185">Reference proteome</keyword>
<reference evidence="1 2" key="1">
    <citation type="journal article" date="2010" name="Stand. Genomic Sci.">
        <title>Complete genome sequence of Ignisphaera aggregans type strain (AQ1.S1).</title>
        <authorList>
            <person name="Goker M."/>
            <person name="Held B."/>
            <person name="Lapidus A."/>
            <person name="Nolan M."/>
            <person name="Spring S."/>
            <person name="Yasawong M."/>
            <person name="Lucas S."/>
            <person name="Glavina Del Rio T."/>
            <person name="Tice H."/>
            <person name="Cheng J.F."/>
            <person name="Goodwin L."/>
            <person name="Tapia R."/>
            <person name="Pitluck S."/>
            <person name="Liolios K."/>
            <person name="Ivanova N."/>
            <person name="Mavromatis K."/>
            <person name="Mikhailova N."/>
            <person name="Pati A."/>
            <person name="Chen A."/>
            <person name="Palaniappan K."/>
            <person name="Brambilla E."/>
            <person name="Land M."/>
            <person name="Hauser L."/>
            <person name="Chang Y.J."/>
            <person name="Jeffries C.D."/>
            <person name="Brettin T."/>
            <person name="Detter J.C."/>
            <person name="Han C."/>
            <person name="Rohde M."/>
            <person name="Sikorski J."/>
            <person name="Woyke T."/>
            <person name="Bristow J."/>
            <person name="Eisen J.A."/>
            <person name="Markowitz V."/>
            <person name="Hugenholtz P."/>
            <person name="Kyrpides N.C."/>
            <person name="Klenk H.P."/>
        </authorList>
    </citation>
    <scope>NUCLEOTIDE SEQUENCE [LARGE SCALE GENOMIC DNA]</scope>
    <source>
        <strain evidence="2">DSM 17230 / JCM 13409 / AQ1.S1</strain>
    </source>
</reference>
<dbReference type="EMBL" id="CP002098">
    <property type="protein sequence ID" value="ADM27419.1"/>
    <property type="molecule type" value="Genomic_DNA"/>
</dbReference>
<gene>
    <name evidence="1" type="ordered locus">Igag_0585</name>
</gene>
<dbReference type="Proteomes" id="UP000001304">
    <property type="component" value="Chromosome"/>
</dbReference>